<feature type="transmembrane region" description="Helical" evidence="6">
    <location>
        <begin position="91"/>
        <end position="111"/>
    </location>
</feature>
<dbReference type="AlphaFoldDB" id="A0A2K2G6I1"/>
<dbReference type="SUPFAM" id="SSF103473">
    <property type="entry name" value="MFS general substrate transporter"/>
    <property type="match status" value="1"/>
</dbReference>
<protein>
    <recommendedName>
        <fullName evidence="7">Major facilitator superfamily (MFS) profile domain-containing protein</fullName>
    </recommendedName>
</protein>
<feature type="transmembrane region" description="Helical" evidence="6">
    <location>
        <begin position="214"/>
        <end position="234"/>
    </location>
</feature>
<evidence type="ECO:0000313" key="9">
    <source>
        <dbReference type="Proteomes" id="UP000236327"/>
    </source>
</evidence>
<dbReference type="Gene3D" id="1.20.1250.20">
    <property type="entry name" value="MFS general substrate transporter like domains"/>
    <property type="match status" value="1"/>
</dbReference>
<dbReference type="InterPro" id="IPR020846">
    <property type="entry name" value="MFS_dom"/>
</dbReference>
<feature type="transmembrane region" description="Helical" evidence="6">
    <location>
        <begin position="31"/>
        <end position="52"/>
    </location>
</feature>
<feature type="transmembrane region" description="Helical" evidence="6">
    <location>
        <begin position="348"/>
        <end position="369"/>
    </location>
</feature>
<dbReference type="Proteomes" id="UP000236327">
    <property type="component" value="Unassembled WGS sequence"/>
</dbReference>
<dbReference type="Pfam" id="PF07690">
    <property type="entry name" value="MFS_1"/>
    <property type="match status" value="1"/>
</dbReference>
<keyword evidence="3 6" id="KW-0812">Transmembrane</keyword>
<dbReference type="EMBL" id="LYMM01000001">
    <property type="protein sequence ID" value="PNU06629.1"/>
    <property type="molecule type" value="Genomic_DNA"/>
</dbReference>
<evidence type="ECO:0000256" key="5">
    <source>
        <dbReference type="ARBA" id="ARBA00023136"/>
    </source>
</evidence>
<gene>
    <name evidence="8" type="ORF">A8V01_00035</name>
</gene>
<dbReference type="InterPro" id="IPR044770">
    <property type="entry name" value="MFS_spinster-like"/>
</dbReference>
<dbReference type="InterPro" id="IPR011701">
    <property type="entry name" value="MFS"/>
</dbReference>
<dbReference type="GO" id="GO:0016020">
    <property type="term" value="C:membrane"/>
    <property type="evidence" value="ECO:0007669"/>
    <property type="project" value="UniProtKB-SubCell"/>
</dbReference>
<feature type="transmembrane region" description="Helical" evidence="6">
    <location>
        <begin position="381"/>
        <end position="408"/>
    </location>
</feature>
<name>A0A2K2G6I1_9SPHN</name>
<organism evidence="8 9">
    <name type="scientific">Novosphingobium guangzhouense</name>
    <dbReference type="NCBI Taxonomy" id="1850347"/>
    <lineage>
        <taxon>Bacteria</taxon>
        <taxon>Pseudomonadati</taxon>
        <taxon>Pseudomonadota</taxon>
        <taxon>Alphaproteobacteria</taxon>
        <taxon>Sphingomonadales</taxon>
        <taxon>Sphingomonadaceae</taxon>
        <taxon>Novosphingobium</taxon>
    </lineage>
</organism>
<evidence type="ECO:0000256" key="6">
    <source>
        <dbReference type="SAM" id="Phobius"/>
    </source>
</evidence>
<feature type="transmembrane region" description="Helical" evidence="6">
    <location>
        <begin position="165"/>
        <end position="186"/>
    </location>
</feature>
<evidence type="ECO:0000256" key="4">
    <source>
        <dbReference type="ARBA" id="ARBA00022989"/>
    </source>
</evidence>
<evidence type="ECO:0000313" key="8">
    <source>
        <dbReference type="EMBL" id="PNU06629.1"/>
    </source>
</evidence>
<dbReference type="PANTHER" id="PTHR23505:SF79">
    <property type="entry name" value="PROTEIN SPINSTER"/>
    <property type="match status" value="1"/>
</dbReference>
<feature type="domain" description="Major facilitator superfamily (MFS) profile" evidence="7">
    <location>
        <begin position="1"/>
        <end position="416"/>
    </location>
</feature>
<evidence type="ECO:0000256" key="2">
    <source>
        <dbReference type="ARBA" id="ARBA00022448"/>
    </source>
</evidence>
<feature type="transmembrane region" description="Helical" evidence="6">
    <location>
        <begin position="289"/>
        <end position="308"/>
    </location>
</feature>
<dbReference type="PROSITE" id="PS50850">
    <property type="entry name" value="MFS"/>
    <property type="match status" value="1"/>
</dbReference>
<comment type="caution">
    <text evidence="8">The sequence shown here is derived from an EMBL/GenBank/DDBJ whole genome shotgun (WGS) entry which is preliminary data.</text>
</comment>
<sequence>MFAASIVSVIDRGILTLVVDPVRRDLGISDVQISLLLGLAFGLFYAVAGIPLGLMADRFSRRRLLIVGIAVWSAATFLGGLAGSFGELFTARLLVGLGEAALAPCAVSMIGDMFPPDQRGKPISIYLLGQSFAGGLSIMLTGAIVSAVPAGHFAWIGVLDGLSAWRVAFVLSGLLGIPVIALLMTFREPVRRGSASAVARVPFSDVLAYLRRNWTVFVPFYGGFAMLVMMTYSINAWGATYLMRRFAMIPAEVGQWQGSVGMVLGTLGALLAGVIVDRVSRHGHPGGKFLYLFAVCAMLFPATLMVFMPTPATAIMTLGLVSFFMPMIGTGMVTGVQELVPGNMRGICVSLFGLFNTITGQTLGPYLVAAARGGGAEDGHALGLALTQICLPALTCAAALYLLGYFAVRARLPHMLSRHGIDHAFPS</sequence>
<dbReference type="GO" id="GO:0022857">
    <property type="term" value="F:transmembrane transporter activity"/>
    <property type="evidence" value="ECO:0007669"/>
    <property type="project" value="InterPro"/>
</dbReference>
<dbReference type="InterPro" id="IPR036259">
    <property type="entry name" value="MFS_trans_sf"/>
</dbReference>
<keyword evidence="2" id="KW-0813">Transport</keyword>
<dbReference type="PANTHER" id="PTHR23505">
    <property type="entry name" value="SPINSTER"/>
    <property type="match status" value="1"/>
</dbReference>
<feature type="transmembrane region" description="Helical" evidence="6">
    <location>
        <begin position="64"/>
        <end position="85"/>
    </location>
</feature>
<evidence type="ECO:0000256" key="1">
    <source>
        <dbReference type="ARBA" id="ARBA00004141"/>
    </source>
</evidence>
<accession>A0A2K2G6I1</accession>
<keyword evidence="5 6" id="KW-0472">Membrane</keyword>
<evidence type="ECO:0000259" key="7">
    <source>
        <dbReference type="PROSITE" id="PS50850"/>
    </source>
</evidence>
<feature type="transmembrane region" description="Helical" evidence="6">
    <location>
        <begin position="314"/>
        <end position="336"/>
    </location>
</feature>
<feature type="transmembrane region" description="Helical" evidence="6">
    <location>
        <begin position="254"/>
        <end position="277"/>
    </location>
</feature>
<comment type="subcellular location">
    <subcellularLocation>
        <location evidence="1">Membrane</location>
        <topology evidence="1">Multi-pass membrane protein</topology>
    </subcellularLocation>
</comment>
<evidence type="ECO:0000256" key="3">
    <source>
        <dbReference type="ARBA" id="ARBA00022692"/>
    </source>
</evidence>
<keyword evidence="4 6" id="KW-1133">Transmembrane helix</keyword>
<keyword evidence="9" id="KW-1185">Reference proteome</keyword>
<proteinExistence type="predicted"/>
<reference evidence="8 9" key="1">
    <citation type="submission" date="2016-05" db="EMBL/GenBank/DDBJ databases">
        <title>Complete genome sequence of Novosphingobium guangzhouense SA925(T).</title>
        <authorList>
            <person name="Sha S."/>
        </authorList>
    </citation>
    <scope>NUCLEOTIDE SEQUENCE [LARGE SCALE GENOMIC DNA]</scope>
    <source>
        <strain evidence="8 9">SA925</strain>
    </source>
</reference>
<feature type="transmembrane region" description="Helical" evidence="6">
    <location>
        <begin position="123"/>
        <end position="145"/>
    </location>
</feature>